<protein>
    <submittedName>
        <fullName evidence="2">Uncharacterized protein</fullName>
    </submittedName>
</protein>
<gene>
    <name evidence="2" type="ORF">LY89DRAFT_718415</name>
</gene>
<dbReference type="EMBL" id="KQ947414">
    <property type="protein sequence ID" value="KUJ17798.1"/>
    <property type="molecule type" value="Genomic_DNA"/>
</dbReference>
<proteinExistence type="predicted"/>
<dbReference type="RefSeq" id="XP_018072153.1">
    <property type="nucleotide sequence ID" value="XM_018218414.1"/>
</dbReference>
<dbReference type="AlphaFoldDB" id="A0A194XC98"/>
<dbReference type="InParanoid" id="A0A194XC98"/>
<dbReference type="GeneID" id="28828140"/>
<keyword evidence="3" id="KW-1185">Reference proteome</keyword>
<dbReference type="KEGG" id="psco:LY89DRAFT_718415"/>
<name>A0A194XC98_MOLSC</name>
<dbReference type="OrthoDB" id="10626474at2759"/>
<sequence>MSSPLALVCNSCLSKKLKCVISAGASGCVACTSASQKGPRDCSLFKPSINRCAECIQKHKKCITQIGHSACVLCEHRSLDCTSAPTDRNEINKLRLSAADRIKMDEAEASGTGGSRAGVLTAGRQKGQPRTKAQRKSKKENAAPVSSPLVHSQSTAGGSQQRDDSDDGTLEDPPTPINKSQFPTPRRAASPSETRTRVYPIPDDYVPPSLPMLDPNAPAKAPKEKNLAVTVVDEEEEAEKEAGKEGEKAVEGVDIDVTQPCESNPKLPSFMCCDQVRDCTGQGPNMKVGHFILKEFFTKYAACYPFDEILFDEPNDWLEYDAYLAIFHVDSGVLPVIYGVDNMDKGYLVKIYIDTPRPEVVGMMDVRKTSQPRFYRVPGGADFKCDVHGKKFSVYFMRYFSKGIKFVDVNA</sequence>
<reference evidence="2 3" key="1">
    <citation type="submission" date="2015-10" db="EMBL/GenBank/DDBJ databases">
        <title>Full genome of DAOMC 229536 Phialocephala scopiformis, a fungal endophyte of spruce producing the potent anti-insectan compound rugulosin.</title>
        <authorList>
            <consortium name="DOE Joint Genome Institute"/>
            <person name="Walker A.K."/>
            <person name="Frasz S.L."/>
            <person name="Seifert K.A."/>
            <person name="Miller J.D."/>
            <person name="Mondo S.J."/>
            <person name="Labutti K."/>
            <person name="Lipzen A."/>
            <person name="Dockter R."/>
            <person name="Kennedy M."/>
            <person name="Grigoriev I.V."/>
            <person name="Spatafora J.W."/>
        </authorList>
    </citation>
    <scope>NUCLEOTIDE SEQUENCE [LARGE SCALE GENOMIC DNA]</scope>
    <source>
        <strain evidence="2 3">CBS 120377</strain>
    </source>
</reference>
<feature type="compositionally biased region" description="Basic residues" evidence="1">
    <location>
        <begin position="127"/>
        <end position="138"/>
    </location>
</feature>
<feature type="region of interest" description="Disordered" evidence="1">
    <location>
        <begin position="105"/>
        <end position="203"/>
    </location>
</feature>
<evidence type="ECO:0000256" key="1">
    <source>
        <dbReference type="SAM" id="MobiDB-lite"/>
    </source>
</evidence>
<accession>A0A194XC98</accession>
<dbReference type="Proteomes" id="UP000070700">
    <property type="component" value="Unassembled WGS sequence"/>
</dbReference>
<evidence type="ECO:0000313" key="2">
    <source>
        <dbReference type="EMBL" id="KUJ17798.1"/>
    </source>
</evidence>
<organism evidence="2 3">
    <name type="scientific">Mollisia scopiformis</name>
    <name type="common">Conifer needle endophyte fungus</name>
    <name type="synonym">Phialocephala scopiformis</name>
    <dbReference type="NCBI Taxonomy" id="149040"/>
    <lineage>
        <taxon>Eukaryota</taxon>
        <taxon>Fungi</taxon>
        <taxon>Dikarya</taxon>
        <taxon>Ascomycota</taxon>
        <taxon>Pezizomycotina</taxon>
        <taxon>Leotiomycetes</taxon>
        <taxon>Helotiales</taxon>
        <taxon>Mollisiaceae</taxon>
        <taxon>Mollisia</taxon>
    </lineage>
</organism>
<evidence type="ECO:0000313" key="3">
    <source>
        <dbReference type="Proteomes" id="UP000070700"/>
    </source>
</evidence>